<dbReference type="GO" id="GO:0004252">
    <property type="term" value="F:serine-type endopeptidase activity"/>
    <property type="evidence" value="ECO:0007669"/>
    <property type="project" value="InterPro"/>
</dbReference>
<sequence>TLSLGIGLGGHCVGKFRCGATTKCIHTSLQCDGKEQCENGEDELSCVRLSGRSSVVQVQRAGLWMTVCFDDWTIWLGESACRQLGYNRYNTHPHPNMHIKGELLKFQRQDRSFDEVYLPSVHQCASGKVATLKCLECGLRPQYSTRIVGGNMSRAGQFPWQVSLQYKGEHICGGSIITSKWVLTAAHCVYGFSNPVEWGVYVGITELPGYGTQALEVERIIYHARYRGKLNYDIALMKLRQPLAFNVEPICLPNHGEVYVEGTMCWISGWGATEDEGESSVVLRSALVPLISTKVCTQPDVYPGLISPGMICAGYLEGGVDSCQGDSGGPLACPSDSSLWKLVGATSWGMGCAKPNRPGVYTRITQSLSWIRQEMEVRV</sequence>
<keyword evidence="2 8" id="KW-0378">Hydrolase</keyword>
<dbReference type="GO" id="GO:0016020">
    <property type="term" value="C:membrane"/>
    <property type="evidence" value="ECO:0007669"/>
    <property type="project" value="InterPro"/>
</dbReference>
<feature type="disulfide bond" evidence="6">
    <location>
        <begin position="12"/>
        <end position="24"/>
    </location>
</feature>
<dbReference type="AlphaFoldDB" id="A0A3B4AG09"/>
<feature type="domain" description="Peptidase S1" evidence="9">
    <location>
        <begin position="147"/>
        <end position="376"/>
    </location>
</feature>
<feature type="disulfide bond" evidence="6">
    <location>
        <begin position="31"/>
        <end position="46"/>
    </location>
</feature>
<dbReference type="InterPro" id="IPR001190">
    <property type="entry name" value="SRCR"/>
</dbReference>
<accession>A0A3B4AG09</accession>
<dbReference type="Proteomes" id="UP000261520">
    <property type="component" value="Unplaced"/>
</dbReference>
<keyword evidence="3 8" id="KW-0720">Serine protease</keyword>
<dbReference type="Gene3D" id="4.10.400.10">
    <property type="entry name" value="Low-density Lipoprotein Receptor"/>
    <property type="match status" value="1"/>
</dbReference>
<dbReference type="InterPro" id="IPR002172">
    <property type="entry name" value="LDrepeatLR_classA_rpt"/>
</dbReference>
<dbReference type="SMART" id="SM00202">
    <property type="entry name" value="SR"/>
    <property type="match status" value="1"/>
</dbReference>
<dbReference type="PROSITE" id="PS01209">
    <property type="entry name" value="LDLRA_1"/>
    <property type="match status" value="1"/>
</dbReference>
<dbReference type="PROSITE" id="PS00135">
    <property type="entry name" value="TRYPSIN_SER"/>
    <property type="match status" value="1"/>
</dbReference>
<reference evidence="11" key="1">
    <citation type="submission" date="2025-08" db="UniProtKB">
        <authorList>
            <consortium name="Ensembl"/>
        </authorList>
    </citation>
    <scope>IDENTIFICATION</scope>
</reference>
<organism evidence="11 12">
    <name type="scientific">Periophthalmus magnuspinnatus</name>
    <dbReference type="NCBI Taxonomy" id="409849"/>
    <lineage>
        <taxon>Eukaryota</taxon>
        <taxon>Metazoa</taxon>
        <taxon>Chordata</taxon>
        <taxon>Craniata</taxon>
        <taxon>Vertebrata</taxon>
        <taxon>Euteleostomi</taxon>
        <taxon>Actinopterygii</taxon>
        <taxon>Neopterygii</taxon>
        <taxon>Teleostei</taxon>
        <taxon>Neoteleostei</taxon>
        <taxon>Acanthomorphata</taxon>
        <taxon>Gobiaria</taxon>
        <taxon>Gobiiformes</taxon>
        <taxon>Gobioidei</taxon>
        <taxon>Gobiidae</taxon>
        <taxon>Oxudercinae</taxon>
        <taxon>Periophthalmus</taxon>
    </lineage>
</organism>
<evidence type="ECO:0000256" key="8">
    <source>
        <dbReference type="RuleBase" id="RU363034"/>
    </source>
</evidence>
<dbReference type="CDD" id="cd00112">
    <property type="entry name" value="LDLa"/>
    <property type="match status" value="1"/>
</dbReference>
<evidence type="ECO:0000256" key="2">
    <source>
        <dbReference type="ARBA" id="ARBA00022801"/>
    </source>
</evidence>
<name>A0A3B4AG09_9GOBI</name>
<keyword evidence="12" id="KW-1185">Reference proteome</keyword>
<dbReference type="Pfam" id="PF15494">
    <property type="entry name" value="SRCR_2"/>
    <property type="match status" value="1"/>
</dbReference>
<keyword evidence="1 8" id="KW-0645">Protease</keyword>
<dbReference type="SUPFAM" id="SSF56487">
    <property type="entry name" value="SRCR-like"/>
    <property type="match status" value="1"/>
</dbReference>
<dbReference type="PROSITE" id="PS50287">
    <property type="entry name" value="SRCR_2"/>
    <property type="match status" value="1"/>
</dbReference>
<keyword evidence="5" id="KW-0325">Glycoprotein</keyword>
<reference evidence="11" key="2">
    <citation type="submission" date="2025-09" db="UniProtKB">
        <authorList>
            <consortium name="Ensembl"/>
        </authorList>
    </citation>
    <scope>IDENTIFICATION</scope>
</reference>
<keyword evidence="4 6" id="KW-1015">Disulfide bond</keyword>
<dbReference type="Gene3D" id="3.10.250.10">
    <property type="entry name" value="SRCR-like domain"/>
    <property type="match status" value="1"/>
</dbReference>
<evidence type="ECO:0000259" key="10">
    <source>
        <dbReference type="PROSITE" id="PS50287"/>
    </source>
</evidence>
<dbReference type="PRINTS" id="PR00722">
    <property type="entry name" value="CHYMOTRYPSIN"/>
</dbReference>
<dbReference type="Gene3D" id="2.40.10.10">
    <property type="entry name" value="Trypsin-like serine proteases"/>
    <property type="match status" value="2"/>
</dbReference>
<evidence type="ECO:0000256" key="3">
    <source>
        <dbReference type="ARBA" id="ARBA00022825"/>
    </source>
</evidence>
<dbReference type="InterPro" id="IPR009003">
    <property type="entry name" value="Peptidase_S1_PA"/>
</dbReference>
<comment type="caution">
    <text evidence="7">Lacks conserved residue(s) required for the propagation of feature annotation.</text>
</comment>
<dbReference type="SMART" id="SM00192">
    <property type="entry name" value="LDLa"/>
    <property type="match status" value="1"/>
</dbReference>
<dbReference type="InterPro" id="IPR001254">
    <property type="entry name" value="Trypsin_dom"/>
</dbReference>
<dbReference type="PANTHER" id="PTHR24252">
    <property type="entry name" value="ACROSIN-RELATED"/>
    <property type="match status" value="1"/>
</dbReference>
<dbReference type="Pfam" id="PF00089">
    <property type="entry name" value="Trypsin"/>
    <property type="match status" value="1"/>
</dbReference>
<dbReference type="InterPro" id="IPR018114">
    <property type="entry name" value="TRYPSIN_HIS"/>
</dbReference>
<dbReference type="PROSITE" id="PS50240">
    <property type="entry name" value="TRYPSIN_DOM"/>
    <property type="match status" value="1"/>
</dbReference>
<proteinExistence type="predicted"/>
<dbReference type="InterPro" id="IPR043504">
    <property type="entry name" value="Peptidase_S1_PA_chymotrypsin"/>
</dbReference>
<dbReference type="GO" id="GO:0006508">
    <property type="term" value="P:proteolysis"/>
    <property type="evidence" value="ECO:0007669"/>
    <property type="project" value="UniProtKB-KW"/>
</dbReference>
<dbReference type="PANTHER" id="PTHR24252:SF27">
    <property type="entry name" value="TRANSMEMBRANE PROTEASE SERINE 3-LIKE"/>
    <property type="match status" value="1"/>
</dbReference>
<dbReference type="CDD" id="cd00190">
    <property type="entry name" value="Tryp_SPc"/>
    <property type="match status" value="1"/>
</dbReference>
<dbReference type="PROSITE" id="PS50068">
    <property type="entry name" value="LDLRA_2"/>
    <property type="match status" value="1"/>
</dbReference>
<evidence type="ECO:0000256" key="7">
    <source>
        <dbReference type="PROSITE-ProRule" id="PRU00196"/>
    </source>
</evidence>
<feature type="domain" description="SRCR" evidence="10">
    <location>
        <begin position="35"/>
        <end position="85"/>
    </location>
</feature>
<dbReference type="Pfam" id="PF00057">
    <property type="entry name" value="Ldl_recept_a"/>
    <property type="match status" value="1"/>
</dbReference>
<dbReference type="STRING" id="409849.ENSPMGP00000015569"/>
<dbReference type="InterPro" id="IPR001314">
    <property type="entry name" value="Peptidase_S1A"/>
</dbReference>
<dbReference type="InterPro" id="IPR033116">
    <property type="entry name" value="TRYPSIN_SER"/>
</dbReference>
<dbReference type="SUPFAM" id="SSF50494">
    <property type="entry name" value="Trypsin-like serine proteases"/>
    <property type="match status" value="1"/>
</dbReference>
<evidence type="ECO:0000313" key="11">
    <source>
        <dbReference type="Ensembl" id="ENSPMGP00000015569.1"/>
    </source>
</evidence>
<evidence type="ECO:0000256" key="4">
    <source>
        <dbReference type="ARBA" id="ARBA00023157"/>
    </source>
</evidence>
<dbReference type="Ensembl" id="ENSPMGT00000016609.1">
    <property type="protein sequence ID" value="ENSPMGP00000015569.1"/>
    <property type="gene ID" value="ENSPMGG00000012764.1"/>
</dbReference>
<dbReference type="InterPro" id="IPR023415">
    <property type="entry name" value="LDLR_class-A_CS"/>
</dbReference>
<evidence type="ECO:0000256" key="5">
    <source>
        <dbReference type="ARBA" id="ARBA00023180"/>
    </source>
</evidence>
<dbReference type="InterPro" id="IPR036772">
    <property type="entry name" value="SRCR-like_dom_sf"/>
</dbReference>
<evidence type="ECO:0000313" key="12">
    <source>
        <dbReference type="Proteomes" id="UP000261520"/>
    </source>
</evidence>
<dbReference type="SUPFAM" id="SSF57424">
    <property type="entry name" value="LDL receptor-like module"/>
    <property type="match status" value="1"/>
</dbReference>
<evidence type="ECO:0000256" key="6">
    <source>
        <dbReference type="PROSITE-ProRule" id="PRU00124"/>
    </source>
</evidence>
<protein>
    <submittedName>
        <fullName evidence="11">Uncharacterized protein</fullName>
    </submittedName>
</protein>
<dbReference type="FunFam" id="2.40.10.10:FF:000003">
    <property type="entry name" value="Transmembrane serine protease 3"/>
    <property type="match status" value="1"/>
</dbReference>
<evidence type="ECO:0000256" key="1">
    <source>
        <dbReference type="ARBA" id="ARBA00022670"/>
    </source>
</evidence>
<dbReference type="InterPro" id="IPR036055">
    <property type="entry name" value="LDL_receptor-like_sf"/>
</dbReference>
<dbReference type="PROSITE" id="PS00134">
    <property type="entry name" value="TRYPSIN_HIS"/>
    <property type="match status" value="1"/>
</dbReference>
<evidence type="ECO:0000259" key="9">
    <source>
        <dbReference type="PROSITE" id="PS50240"/>
    </source>
</evidence>
<dbReference type="SMART" id="SM00020">
    <property type="entry name" value="Tryp_SPc"/>
    <property type="match status" value="1"/>
</dbReference>